<evidence type="ECO:0000313" key="12">
    <source>
        <dbReference type="Proteomes" id="UP000033615"/>
    </source>
</evidence>
<dbReference type="Gene3D" id="3.30.930.10">
    <property type="entry name" value="Bira Bifunctional Protein, Domain 2"/>
    <property type="match status" value="1"/>
</dbReference>
<evidence type="ECO:0000256" key="3">
    <source>
        <dbReference type="ARBA" id="ARBA00022741"/>
    </source>
</evidence>
<organism evidence="11 12">
    <name type="scientific">Streptomyces antioxidans</name>
    <dbReference type="NCBI Taxonomy" id="1507734"/>
    <lineage>
        <taxon>Bacteria</taxon>
        <taxon>Bacillati</taxon>
        <taxon>Actinomycetota</taxon>
        <taxon>Actinomycetes</taxon>
        <taxon>Kitasatosporales</taxon>
        <taxon>Streptomycetaceae</taxon>
        <taxon>Streptomyces</taxon>
    </lineage>
</organism>
<dbReference type="FunFam" id="1.10.287.40:FF:000004">
    <property type="entry name" value="Serine--tRNA ligase"/>
    <property type="match status" value="1"/>
</dbReference>
<dbReference type="Proteomes" id="UP000033615">
    <property type="component" value="Unassembled WGS sequence"/>
</dbReference>
<feature type="binding site" evidence="7 9">
    <location>
        <begin position="348"/>
        <end position="351"/>
    </location>
    <ligand>
        <name>ATP</name>
        <dbReference type="ChEBI" id="CHEBI:30616"/>
    </ligand>
</feature>
<keyword evidence="12" id="KW-1185">Reference proteome</keyword>
<evidence type="ECO:0000256" key="4">
    <source>
        <dbReference type="ARBA" id="ARBA00022840"/>
    </source>
</evidence>
<dbReference type="RefSeq" id="WP_046085486.1">
    <property type="nucleotide sequence ID" value="NZ_LAKD02000040.1"/>
</dbReference>
<feature type="binding site" evidence="9">
    <location>
        <begin position="277"/>
        <end position="280"/>
    </location>
    <ligand>
        <name>ATP</name>
        <dbReference type="ChEBI" id="CHEBI:30616"/>
    </ligand>
</feature>
<dbReference type="FunFam" id="3.30.930.10:FF:000048">
    <property type="entry name" value="Serine--tRNA ligase"/>
    <property type="match status" value="1"/>
</dbReference>
<reference evidence="11" key="1">
    <citation type="submission" date="2016-12" db="EMBL/GenBank/DDBJ databases">
        <title>Genome sequence of Streptomyces antioxidans MUSC 164.</title>
        <authorList>
            <person name="Lee L.-H."/>
            <person name="Ser H.-L."/>
        </authorList>
    </citation>
    <scope>NUCLEOTIDE SEQUENCE [LARGE SCALE GENOMIC DNA]</scope>
    <source>
        <strain evidence="11">MUSC 164</strain>
    </source>
</reference>
<dbReference type="SUPFAM" id="SSF55681">
    <property type="entry name" value="Class II aaRS and biotin synthetases"/>
    <property type="match status" value="1"/>
</dbReference>
<feature type="binding site" evidence="7">
    <location>
        <begin position="230"/>
        <end position="232"/>
    </location>
    <ligand>
        <name>L-serine</name>
        <dbReference type="ChEBI" id="CHEBI:33384"/>
    </ligand>
</feature>
<feature type="domain" description="Aminoacyl-transfer RNA synthetases class-II family profile" evidence="10">
    <location>
        <begin position="139"/>
        <end position="407"/>
    </location>
</feature>
<comment type="subunit">
    <text evidence="7">Homodimer. The tRNA molecule binds across the dimer.</text>
</comment>
<dbReference type="GO" id="GO:0006434">
    <property type="term" value="P:seryl-tRNA aminoacylation"/>
    <property type="evidence" value="ECO:0007669"/>
    <property type="project" value="UniProtKB-UniRule"/>
</dbReference>
<comment type="similarity">
    <text evidence="7">Belongs to the class-II aminoacyl-tRNA synthetase family. Type-1 seryl-tRNA synthetase subfamily.</text>
</comment>
<dbReference type="EMBL" id="LAKD02000040">
    <property type="protein sequence ID" value="OPF79288.1"/>
    <property type="molecule type" value="Genomic_DNA"/>
</dbReference>
<sequence length="425" mass="46977">MIDLRLLREDPDRVRASQRARGEDVGIVDALLTADERRRSSSVRFDELRAEQKALGKLIPKASGDEKAELLKKAGELSAAVKAADAEQDVAAEETQRLLLQLGNLVHPEVPVGGEDDFSVLETVGTPRDFEAEGFAPKDHLELGELLGAIDTERGAKVSGSRFYYLTGVGALLEFALVNAAMAQATAAGFTPVLTPALVKPKAMEGTGFLGQAAEDVYHLDKDDLFLVGTSEVPLAAYHMDEILEADQLPRRYAGFSSCFRREAGSYGKDTRGIFRVHQFDKVEMFVYTTPEEAEAEHQRLLEWEKQWLTSLELPFRVVDLASGDLGSSATRKFDCEAWIPTQGKYRELTSTSNTTEFQSRRLSIRMREGKRVRPLATLNGTLCAITRTIVALLENHQRSDGSVRVPEALRPFLGGREVLEPVTR</sequence>
<feature type="binding site" evidence="8">
    <location>
        <position position="230"/>
    </location>
    <ligand>
        <name>L-serine</name>
        <dbReference type="ChEBI" id="CHEBI:33384"/>
    </ligand>
</feature>
<name>A0A1V4D4Q3_9ACTN</name>
<feature type="binding site" evidence="7">
    <location>
        <position position="382"/>
    </location>
    <ligand>
        <name>L-serine</name>
        <dbReference type="ChEBI" id="CHEBI:33384"/>
    </ligand>
</feature>
<dbReference type="PANTHER" id="PTHR11778">
    <property type="entry name" value="SERYL-TRNA SYNTHETASE"/>
    <property type="match status" value="1"/>
</dbReference>
<dbReference type="GO" id="GO:0016260">
    <property type="term" value="P:selenocysteine biosynthetic process"/>
    <property type="evidence" value="ECO:0007669"/>
    <property type="project" value="UniProtKB-UniRule"/>
</dbReference>
<keyword evidence="3 7" id="KW-0547">Nucleotide-binding</keyword>
<dbReference type="EC" id="6.1.1.11" evidence="7"/>
<feature type="binding site" evidence="7 8">
    <location>
        <position position="284"/>
    </location>
    <ligand>
        <name>L-serine</name>
        <dbReference type="ChEBI" id="CHEBI:33384"/>
    </ligand>
</feature>
<dbReference type="HAMAP" id="MF_00176">
    <property type="entry name" value="Ser_tRNA_synth_type1"/>
    <property type="match status" value="1"/>
</dbReference>
<dbReference type="NCBIfam" id="TIGR00414">
    <property type="entry name" value="serS"/>
    <property type="match status" value="1"/>
</dbReference>
<dbReference type="InterPro" id="IPR010978">
    <property type="entry name" value="tRNA-bd_arm"/>
</dbReference>
<gene>
    <name evidence="7" type="primary">serS</name>
    <name evidence="11" type="ORF">VT50_0216510</name>
</gene>
<dbReference type="InterPro" id="IPR033729">
    <property type="entry name" value="SerRS_core"/>
</dbReference>
<evidence type="ECO:0000256" key="6">
    <source>
        <dbReference type="ARBA" id="ARBA00023146"/>
    </source>
</evidence>
<dbReference type="PIRSF" id="PIRSF001529">
    <property type="entry name" value="Ser-tRNA-synth_IIa"/>
    <property type="match status" value="1"/>
</dbReference>
<dbReference type="InterPro" id="IPR045864">
    <property type="entry name" value="aa-tRNA-synth_II/BPL/LPL"/>
</dbReference>
<dbReference type="CDD" id="cd00770">
    <property type="entry name" value="SerRS_core"/>
    <property type="match status" value="1"/>
</dbReference>
<comment type="caution">
    <text evidence="11">The sequence shown here is derived from an EMBL/GenBank/DDBJ whole genome shotgun (WGS) entry which is preliminary data.</text>
</comment>
<dbReference type="Gene3D" id="1.10.287.40">
    <property type="entry name" value="Serine-tRNA synthetase, tRNA binding domain"/>
    <property type="match status" value="1"/>
</dbReference>
<protein>
    <recommendedName>
        <fullName evidence="7">Serine--tRNA ligase</fullName>
        <ecNumber evidence="7">6.1.1.11</ecNumber>
    </recommendedName>
    <alternativeName>
        <fullName evidence="7">Seryl-tRNA synthetase</fullName>
        <shortName evidence="7">SerRS</shortName>
    </alternativeName>
    <alternativeName>
        <fullName evidence="7">Seryl-tRNA(Ser/Sec) synthetase</fullName>
    </alternativeName>
</protein>
<feature type="site" description="Important for serine binding" evidence="8">
    <location>
        <position position="382"/>
    </location>
</feature>
<keyword evidence="6 7" id="KW-0030">Aminoacyl-tRNA synthetase</keyword>
<comment type="catalytic activity">
    <reaction evidence="7">
        <text>tRNA(Ser) + L-serine + ATP = L-seryl-tRNA(Ser) + AMP + diphosphate + H(+)</text>
        <dbReference type="Rhea" id="RHEA:12292"/>
        <dbReference type="Rhea" id="RHEA-COMP:9669"/>
        <dbReference type="Rhea" id="RHEA-COMP:9703"/>
        <dbReference type="ChEBI" id="CHEBI:15378"/>
        <dbReference type="ChEBI" id="CHEBI:30616"/>
        <dbReference type="ChEBI" id="CHEBI:33019"/>
        <dbReference type="ChEBI" id="CHEBI:33384"/>
        <dbReference type="ChEBI" id="CHEBI:78442"/>
        <dbReference type="ChEBI" id="CHEBI:78533"/>
        <dbReference type="ChEBI" id="CHEBI:456215"/>
        <dbReference type="EC" id="6.1.1.11"/>
    </reaction>
</comment>
<evidence type="ECO:0000256" key="9">
    <source>
        <dbReference type="PIRSR" id="PIRSR001529-2"/>
    </source>
</evidence>
<dbReference type="Pfam" id="PF02403">
    <property type="entry name" value="Seryl_tRNA_N"/>
    <property type="match status" value="1"/>
</dbReference>
<evidence type="ECO:0000256" key="5">
    <source>
        <dbReference type="ARBA" id="ARBA00022917"/>
    </source>
</evidence>
<dbReference type="AlphaFoldDB" id="A0A1V4D4Q3"/>
<dbReference type="PRINTS" id="PR00981">
    <property type="entry name" value="TRNASYNTHSER"/>
</dbReference>
<comment type="subcellular location">
    <subcellularLocation>
        <location evidence="7">Cytoplasm</location>
    </subcellularLocation>
</comment>
<dbReference type="InterPro" id="IPR006195">
    <property type="entry name" value="aa-tRNA-synth_II"/>
</dbReference>
<keyword evidence="2 7" id="KW-0436">Ligase</keyword>
<comment type="pathway">
    <text evidence="7">Aminoacyl-tRNA biosynthesis; selenocysteinyl-tRNA(Sec) biosynthesis; L-seryl-tRNA(Sec) from L-serine and tRNA(Sec): step 1/1.</text>
</comment>
<keyword evidence="5 7" id="KW-0648">Protein biosynthesis</keyword>
<comment type="catalytic activity">
    <reaction evidence="7">
        <text>tRNA(Sec) + L-serine + ATP = L-seryl-tRNA(Sec) + AMP + diphosphate + H(+)</text>
        <dbReference type="Rhea" id="RHEA:42580"/>
        <dbReference type="Rhea" id="RHEA-COMP:9742"/>
        <dbReference type="Rhea" id="RHEA-COMP:10128"/>
        <dbReference type="ChEBI" id="CHEBI:15378"/>
        <dbReference type="ChEBI" id="CHEBI:30616"/>
        <dbReference type="ChEBI" id="CHEBI:33019"/>
        <dbReference type="ChEBI" id="CHEBI:33384"/>
        <dbReference type="ChEBI" id="CHEBI:78442"/>
        <dbReference type="ChEBI" id="CHEBI:78533"/>
        <dbReference type="ChEBI" id="CHEBI:456215"/>
        <dbReference type="EC" id="6.1.1.11"/>
    </reaction>
</comment>
<dbReference type="InterPro" id="IPR002314">
    <property type="entry name" value="aa-tRNA-synt_IIb"/>
</dbReference>
<dbReference type="SUPFAM" id="SSF46589">
    <property type="entry name" value="tRNA-binding arm"/>
    <property type="match status" value="1"/>
</dbReference>
<dbReference type="GO" id="GO:0004828">
    <property type="term" value="F:serine-tRNA ligase activity"/>
    <property type="evidence" value="ECO:0007669"/>
    <property type="project" value="UniProtKB-UniRule"/>
</dbReference>
<feature type="binding site" evidence="7 9">
    <location>
        <begin position="261"/>
        <end position="263"/>
    </location>
    <ligand>
        <name>ATP</name>
        <dbReference type="ChEBI" id="CHEBI:30616"/>
    </ligand>
</feature>
<evidence type="ECO:0000256" key="8">
    <source>
        <dbReference type="PIRSR" id="PIRSR001529-1"/>
    </source>
</evidence>
<keyword evidence="1 7" id="KW-0963">Cytoplasm</keyword>
<dbReference type="Pfam" id="PF00587">
    <property type="entry name" value="tRNA-synt_2b"/>
    <property type="match status" value="1"/>
</dbReference>
<evidence type="ECO:0000259" key="10">
    <source>
        <dbReference type="PROSITE" id="PS50862"/>
    </source>
</evidence>
<comment type="function">
    <text evidence="7">Catalyzes the attachment of serine to tRNA(Ser). Is also able to aminoacylate tRNA(Sec) with serine, to form the misacylated tRNA L-seryl-tRNA(Sec), which will be further converted into selenocysteinyl-tRNA(Sec).</text>
</comment>
<dbReference type="InterPro" id="IPR042103">
    <property type="entry name" value="SerRS_1_N_sf"/>
</dbReference>
<feature type="binding site" evidence="8">
    <location>
        <position position="380"/>
    </location>
    <ligand>
        <name>L-serine</name>
        <dbReference type="ChEBI" id="CHEBI:33384"/>
    </ligand>
</feature>
<dbReference type="InterPro" id="IPR002317">
    <property type="entry name" value="Ser-tRNA-ligase_type_1"/>
</dbReference>
<keyword evidence="4 7" id="KW-0067">ATP-binding</keyword>
<dbReference type="InterPro" id="IPR015866">
    <property type="entry name" value="Ser-tRNA-synth_1_N"/>
</dbReference>
<accession>A0A1V4D4Q3</accession>
<evidence type="ECO:0000313" key="11">
    <source>
        <dbReference type="EMBL" id="OPF79288.1"/>
    </source>
</evidence>
<dbReference type="GO" id="GO:0005737">
    <property type="term" value="C:cytoplasm"/>
    <property type="evidence" value="ECO:0007669"/>
    <property type="project" value="UniProtKB-SubCell"/>
</dbReference>
<dbReference type="PROSITE" id="PS50862">
    <property type="entry name" value="AA_TRNA_LIGASE_II"/>
    <property type="match status" value="1"/>
</dbReference>
<feature type="binding site" evidence="8">
    <location>
        <position position="261"/>
    </location>
    <ligand>
        <name>L-serine</name>
        <dbReference type="ChEBI" id="CHEBI:33384"/>
    </ligand>
</feature>
<evidence type="ECO:0000256" key="2">
    <source>
        <dbReference type="ARBA" id="ARBA00022598"/>
    </source>
</evidence>
<dbReference type="GO" id="GO:0005524">
    <property type="term" value="F:ATP binding"/>
    <property type="evidence" value="ECO:0007669"/>
    <property type="project" value="UniProtKB-UniRule"/>
</dbReference>
<evidence type="ECO:0000256" key="1">
    <source>
        <dbReference type="ARBA" id="ARBA00022490"/>
    </source>
</evidence>
<feature type="binding site" evidence="7">
    <location>
        <position position="277"/>
    </location>
    <ligand>
        <name>ATP</name>
        <dbReference type="ChEBI" id="CHEBI:30616"/>
    </ligand>
</feature>
<dbReference type="OrthoDB" id="9804647at2"/>
<dbReference type="UniPathway" id="UPA00906">
    <property type="reaction ID" value="UER00895"/>
</dbReference>
<proteinExistence type="inferred from homology"/>
<evidence type="ECO:0000256" key="7">
    <source>
        <dbReference type="HAMAP-Rule" id="MF_00176"/>
    </source>
</evidence>
<comment type="domain">
    <text evidence="7">Consists of two distinct domains, a catalytic core and a N-terminal extension that is involved in tRNA binding.</text>
</comment>